<dbReference type="PANTHER" id="PTHR43707">
    <property type="entry name" value="HISTIDYL-TRNA SYNTHETASE"/>
    <property type="match status" value="1"/>
</dbReference>
<dbReference type="HAMAP" id="MF_00125">
    <property type="entry name" value="HisZ"/>
    <property type="match status" value="1"/>
</dbReference>
<dbReference type="NCBIfam" id="NF008935">
    <property type="entry name" value="PRK12292.1-1"/>
    <property type="match status" value="1"/>
</dbReference>
<proteinExistence type="inferred from homology"/>
<dbReference type="Pfam" id="PF13393">
    <property type="entry name" value="tRNA-synt_His"/>
    <property type="match status" value="1"/>
</dbReference>
<dbReference type="InterPro" id="IPR045864">
    <property type="entry name" value="aa-tRNA-synth_II/BPL/LPL"/>
</dbReference>
<dbReference type="EMBL" id="RCDA01000001">
    <property type="protein sequence ID" value="RLK51178.1"/>
    <property type="molecule type" value="Genomic_DNA"/>
</dbReference>
<protein>
    <recommendedName>
        <fullName evidence="5 8">ATP phosphoribosyltransferase regulatory subunit</fullName>
    </recommendedName>
</protein>
<reference evidence="11 12" key="1">
    <citation type="submission" date="2018-10" db="EMBL/GenBank/DDBJ databases">
        <title>Genomic Encyclopedia of Type Strains, Phase IV (KMG-IV): sequencing the most valuable type-strain genomes for metagenomic binning, comparative biology and taxonomic classification.</title>
        <authorList>
            <person name="Goeker M."/>
        </authorList>
    </citation>
    <scope>NUCLEOTIDE SEQUENCE [LARGE SCALE GENOMIC DNA]</scope>
    <source>
        <strain evidence="11 12">DSM 12769</strain>
    </source>
</reference>
<dbReference type="InterPro" id="IPR004517">
    <property type="entry name" value="HisZ"/>
</dbReference>
<dbReference type="SUPFAM" id="SSF55681">
    <property type="entry name" value="Class II aaRS and biotin synthetases"/>
    <property type="match status" value="1"/>
</dbReference>
<evidence type="ECO:0000313" key="11">
    <source>
        <dbReference type="EMBL" id="RLK51178.1"/>
    </source>
</evidence>
<keyword evidence="6 8" id="KW-0963">Cytoplasm</keyword>
<evidence type="ECO:0000256" key="3">
    <source>
        <dbReference type="ARBA" id="ARBA00005539"/>
    </source>
</evidence>
<dbReference type="NCBIfam" id="NF009086">
    <property type="entry name" value="PRK12421.1"/>
    <property type="match status" value="1"/>
</dbReference>
<comment type="similarity">
    <text evidence="3 8">Belongs to the class-II aminoacyl-tRNA synthetase family. HisZ subfamily.</text>
</comment>
<dbReference type="GO" id="GO:0005737">
    <property type="term" value="C:cytoplasm"/>
    <property type="evidence" value="ECO:0007669"/>
    <property type="project" value="UniProtKB-SubCell"/>
</dbReference>
<dbReference type="OrthoDB" id="9769617at2"/>
<keyword evidence="11" id="KW-0328">Glycosyltransferase</keyword>
<organism evidence="11 12">
    <name type="scientific">Alkalispirillum mobile</name>
    <dbReference type="NCBI Taxonomy" id="85925"/>
    <lineage>
        <taxon>Bacteria</taxon>
        <taxon>Pseudomonadati</taxon>
        <taxon>Pseudomonadota</taxon>
        <taxon>Gammaproteobacteria</taxon>
        <taxon>Chromatiales</taxon>
        <taxon>Ectothiorhodospiraceae</taxon>
        <taxon>Alkalispirillum</taxon>
    </lineage>
</organism>
<evidence type="ECO:0000256" key="7">
    <source>
        <dbReference type="ARBA" id="ARBA00025246"/>
    </source>
</evidence>
<dbReference type="GO" id="GO:0000105">
    <property type="term" value="P:L-histidine biosynthetic process"/>
    <property type="evidence" value="ECO:0007669"/>
    <property type="project" value="UniProtKB-UniRule"/>
</dbReference>
<evidence type="ECO:0000256" key="6">
    <source>
        <dbReference type="ARBA" id="ARBA00022490"/>
    </source>
</evidence>
<comment type="miscellaneous">
    <text evidence="8">This function is generally fulfilled by the C-terminal part of HisG, which is missing in some bacteria such as this one.</text>
</comment>
<dbReference type="GO" id="GO:0016757">
    <property type="term" value="F:glycosyltransferase activity"/>
    <property type="evidence" value="ECO:0007669"/>
    <property type="project" value="UniProtKB-KW"/>
</dbReference>
<evidence type="ECO:0000256" key="1">
    <source>
        <dbReference type="ARBA" id="ARBA00004496"/>
    </source>
</evidence>
<evidence type="ECO:0000313" key="12">
    <source>
        <dbReference type="Proteomes" id="UP000275461"/>
    </source>
</evidence>
<comment type="subunit">
    <text evidence="4 8">Heteromultimer composed of HisG and HisZ subunits.</text>
</comment>
<evidence type="ECO:0000259" key="10">
    <source>
        <dbReference type="Pfam" id="PF13393"/>
    </source>
</evidence>
<keyword evidence="8" id="KW-0028">Amino-acid biosynthesis</keyword>
<comment type="caution">
    <text evidence="11">The sequence shown here is derived from an EMBL/GenBank/DDBJ whole genome shotgun (WGS) entry which is preliminary data.</text>
</comment>
<dbReference type="Gene3D" id="3.30.930.10">
    <property type="entry name" value="Bira Bifunctional Protein, Domain 2"/>
    <property type="match status" value="1"/>
</dbReference>
<keyword evidence="12" id="KW-1185">Reference proteome</keyword>
<comment type="pathway">
    <text evidence="2 8">Amino-acid biosynthesis; L-histidine biosynthesis; L-histidine from 5-phospho-alpha-D-ribose 1-diphosphate: step 1/9.</text>
</comment>
<evidence type="ECO:0000256" key="2">
    <source>
        <dbReference type="ARBA" id="ARBA00004667"/>
    </source>
</evidence>
<feature type="region of interest" description="Disordered" evidence="9">
    <location>
        <begin position="374"/>
        <end position="401"/>
    </location>
</feature>
<evidence type="ECO:0000256" key="4">
    <source>
        <dbReference type="ARBA" id="ARBA00011496"/>
    </source>
</evidence>
<dbReference type="NCBIfam" id="TIGR00443">
    <property type="entry name" value="hisZ_biosyn_reg"/>
    <property type="match status" value="1"/>
</dbReference>
<feature type="domain" description="Class II Histidinyl-tRNA synthetase (HisRS)-like catalytic core" evidence="10">
    <location>
        <begin position="17"/>
        <end position="328"/>
    </location>
</feature>
<comment type="function">
    <text evidence="7 8">Required for the first step of histidine biosynthesis. May allow the feedback regulation of ATP phosphoribosyltransferase activity by histidine.</text>
</comment>
<gene>
    <name evidence="8" type="primary">hisZ</name>
    <name evidence="11" type="ORF">DFR31_1099</name>
</gene>
<dbReference type="RefSeq" id="WP_121441603.1">
    <property type="nucleotide sequence ID" value="NZ_RCDA01000001.1"/>
</dbReference>
<keyword evidence="8" id="KW-0368">Histidine biosynthesis</keyword>
<feature type="compositionally biased region" description="Basic and acidic residues" evidence="9">
    <location>
        <begin position="384"/>
        <end position="394"/>
    </location>
</feature>
<accession>A0A498CFR7</accession>
<dbReference type="AlphaFoldDB" id="A0A498CFR7"/>
<name>A0A498CFR7_9GAMM</name>
<evidence type="ECO:0000256" key="5">
    <source>
        <dbReference type="ARBA" id="ARBA00020397"/>
    </source>
</evidence>
<dbReference type="InterPro" id="IPR041715">
    <property type="entry name" value="HisRS-like_core"/>
</dbReference>
<dbReference type="CDD" id="cd00773">
    <property type="entry name" value="HisRS-like_core"/>
    <property type="match status" value="1"/>
</dbReference>
<dbReference type="Proteomes" id="UP000275461">
    <property type="component" value="Unassembled WGS sequence"/>
</dbReference>
<dbReference type="InterPro" id="IPR004516">
    <property type="entry name" value="HisRS/HisZ"/>
</dbReference>
<comment type="subcellular location">
    <subcellularLocation>
        <location evidence="1 8">Cytoplasm</location>
    </subcellularLocation>
</comment>
<sequence length="401" mass="43474">MSDSAFSKDNRWLLPEGVDELLPGQAGQLEGLRRKLLDQFNSWGYELVMPPFIEYLDSLLTGTGHDLDVQTFKLTDQLTGRLMGVRADITPQVARIDAHRLRREAPTRLCYIGSVLHARPEGISRSRNPVQLGAELFGHAGVESDIEIISLAVSSLRTAGISQPYLDLGHVGVFRGLARAAGCDAAQEAALLEALQRKAVAEIDELLDEAGIDQPWRRMLRALPQLNGGVEALDHAGEVLAEAPESVRQALRNLWGVAAGLERRLPDLPLHFDLAELRGYGYHTGIVFAALVPGYGSEVARGGRYDDIGRVFGNPRPATGFSADLRTLVQVSDGVPTATARGGILAPWGDEPDLMRAIEALRGEGERVVQALPGQQGGASAQGCDRRLQQDDQGHWVTQPL</sequence>
<dbReference type="UniPathway" id="UPA00031">
    <property type="reaction ID" value="UER00006"/>
</dbReference>
<evidence type="ECO:0000256" key="8">
    <source>
        <dbReference type="HAMAP-Rule" id="MF_00125"/>
    </source>
</evidence>
<evidence type="ECO:0000256" key="9">
    <source>
        <dbReference type="SAM" id="MobiDB-lite"/>
    </source>
</evidence>
<dbReference type="GO" id="GO:0004821">
    <property type="term" value="F:histidine-tRNA ligase activity"/>
    <property type="evidence" value="ECO:0007669"/>
    <property type="project" value="TreeGrafter"/>
</dbReference>
<dbReference type="GO" id="GO:0006427">
    <property type="term" value="P:histidyl-tRNA aminoacylation"/>
    <property type="evidence" value="ECO:0007669"/>
    <property type="project" value="TreeGrafter"/>
</dbReference>
<keyword evidence="11" id="KW-0808">Transferase</keyword>
<dbReference type="PANTHER" id="PTHR43707:SF1">
    <property type="entry name" value="HISTIDINE--TRNA LIGASE, MITOCHONDRIAL-RELATED"/>
    <property type="match status" value="1"/>
</dbReference>